<accession>A0AC35U6B2</accession>
<evidence type="ECO:0000313" key="2">
    <source>
        <dbReference type="WBParaSite" id="RSKR_0000823300.1"/>
    </source>
</evidence>
<protein>
    <submittedName>
        <fullName evidence="2">Sema domain-containing protein</fullName>
    </submittedName>
</protein>
<evidence type="ECO:0000313" key="1">
    <source>
        <dbReference type="Proteomes" id="UP000095286"/>
    </source>
</evidence>
<proteinExistence type="predicted"/>
<organism evidence="1 2">
    <name type="scientific">Rhabditophanes sp. KR3021</name>
    <dbReference type="NCBI Taxonomy" id="114890"/>
    <lineage>
        <taxon>Eukaryota</taxon>
        <taxon>Metazoa</taxon>
        <taxon>Ecdysozoa</taxon>
        <taxon>Nematoda</taxon>
        <taxon>Chromadorea</taxon>
        <taxon>Rhabditida</taxon>
        <taxon>Tylenchina</taxon>
        <taxon>Panagrolaimomorpha</taxon>
        <taxon>Strongyloidoidea</taxon>
        <taxon>Alloionematidae</taxon>
        <taxon>Rhabditophanes</taxon>
    </lineage>
</organism>
<dbReference type="Proteomes" id="UP000095286">
    <property type="component" value="Unplaced"/>
</dbReference>
<sequence length="1837" mass="205839">MKICVKLIKFILSFHILILPVLANHFIRQSSSITLSSKVNNLVIDDANSKIYVGAVNDIFVLNATNLAILQKVSTGPVFDSPLCSYDLTSCVDKNSPSIKTDNINKILQLTPSGDVLACGSTRQGVCNLYNTLDIANIVSNGTVPVAANSPSSSTVSLIDNKTGKLYVATTFSSDSPYRDNHPAVATRESSTYYPINFGSIEGEAAVQIRAEHRSRFVVDYVDVFKYEHYVFWAAVQNRNVHQKGGILSALITNPLVTKLIRVCADDERPNLQLDQDTCFIGVGGKIESEQYASVVYDNRVVSSISGKRINNKVIVVAGTEAGDVLQFTLASSLTNGESHITNKPYTMTKYAEFNSGVGSITFIKFLNTNEYVLSGSKQLTIFRLSSCNRYTDCDSCAAANDPLCGWCLLEGKCSQADECRKSEPTAYITDKCPKIGEGKVAIPMNISLDEIRKIKDDTVFLPIENLPQPEDFKYECYFGTYRSRGFTWSVNGITCEMPEKFPKIGKENDFLDLPISLHAVFDVKAPSTKRISNSNSIATFDFTFYTCKTNKMCSTCSTSKWDCKWCSGRNACLSTKPNNSSSCIQLITNPASCMQIDSSAISEILIPDRSNYTVQFPVINWSAPKSDGSEYFCKVLLQTTAITKASIKNQRVTCDSIEYSFDDNTKIKKIGLELMRNSVVIDKTNISVYKCSEMASDCSQCMALDPKFSCTWCSGKCGHVDQCSSNTNFSGMKADNLCINPIISNFEPKSGPMEGGTIVSIYGTDLGSKIDDVKDRVYIGGYKCRVIDFEVSKKIVCITEKGSGYGPVKITIGSSARRTVDSVDSFEYLEIFTSSVYPNFGPISGGTSLSVYGSNLNIGSNISIHLDNFPCVIDIDRNSSEIISCKTSESNRSYTVSAIRLQIDNAVKVINSGYEYRPNPAISKIFPTMSFKSGGVRVNVEGSNFDALLTAQMYLLSSDDATVAEIVSGLGVCEIHNSTLMSCQSPKVLSDQASYYAGFFMDNVKEVRNLGKDFMFKIVPDPEIDTFKEIKLQPADQTLMILTGNYLSAAASVSDYEVFIGTDVCAVVLLDFSQLLCRIPEVQPLATNEIGISTYNNYPLVVVKIGNLRYEVGSIEFEATFGGNFGVLRMPVIRVFLLFIILVFIILLITFFIITMWKKRSGERERDYKRIQQQMEQMESNVRNECKIAFAELQTDMTDLTLTIEDIGIPYKKMNEFLKNLLFQDATMDYSFYFGYPNSTGGSIYVSQLPVTQFESLVFNRQFIFLIVHMLESNPSISSNERSAVSSAIFSCISRNMEYCTEVVFTLLEKHIENSYNNKTDHLLFRKSESVVEKLFSYWLSICMFPEISSDQNGIAKSFYLLYRALKYQIEKGPIDAVTGNSRYSLNEQKLLREHVDGQAITLIIIPFENFDQFPIQLRVLVCDTITQVKEKLLDLLYKNQGYHNRITVEQFDLVWNNKREIIILTDDEKPSERGEKKLNTIGSYNIPQSTTITMEYSTHSVSHPPNNFTYRSGSSDTTCSAWSSTHLLNNSSNMSVSPPPIGNIPDRQYSHLKVMSNNQNKSNTLDGKRSFNSSQLKSSKKVKANEMNLGFTTLSPDFHSSSNIPEVYLTRLLTCKGSIQKFVESFFENILLVPRKDEFNESFVTMKYVCDFFDYQAQRLGINDDQIVFTWKKNAIVLRLWMNFINNPDFIFDLKRQNHLNQSLTVIGQTLMDCFSATPYSFSKESPSSKLLFAKEINRYRPSAMRMFDVIKAEAPITDKKFYTHINLVSQTMNESLNRTHSLSELLNWAKGNALPLVEILNSDEISLRHRLGEKLQQIVQSSTNENDHIYATLN</sequence>
<dbReference type="WBParaSite" id="RSKR_0000823300.1">
    <property type="protein sequence ID" value="RSKR_0000823300.1"/>
    <property type="gene ID" value="RSKR_0000823300"/>
</dbReference>
<reference evidence="2" key="1">
    <citation type="submission" date="2016-11" db="UniProtKB">
        <authorList>
            <consortium name="WormBaseParasite"/>
        </authorList>
    </citation>
    <scope>IDENTIFICATION</scope>
    <source>
        <strain evidence="2">KR3021</strain>
    </source>
</reference>
<name>A0AC35U6B2_9BILA</name>